<dbReference type="EMBL" id="OCMU01000003">
    <property type="protein sequence ID" value="SOD22060.1"/>
    <property type="molecule type" value="Genomic_DNA"/>
</dbReference>
<sequence length="72" mass="8170">MKNVQIIEKSSGHIVAEYPVIVDLIEDPTDLDYIEDAWELAVEEGLVEENNRENYDLEIVGDIPLDHSSESL</sequence>
<evidence type="ECO:0000313" key="1">
    <source>
        <dbReference type="EMBL" id="SOD22060.1"/>
    </source>
</evidence>
<dbReference type="RefSeq" id="WP_097107217.1">
    <property type="nucleotide sequence ID" value="NZ_OCMU01000003.1"/>
</dbReference>
<protein>
    <submittedName>
        <fullName evidence="1">Uncharacterized protein</fullName>
    </submittedName>
</protein>
<evidence type="ECO:0000313" key="2">
    <source>
        <dbReference type="Proteomes" id="UP000219335"/>
    </source>
</evidence>
<accession>A0A286AJH6</accession>
<dbReference type="AlphaFoldDB" id="A0A286AJH6"/>
<dbReference type="Proteomes" id="UP000219335">
    <property type="component" value="Unassembled WGS sequence"/>
</dbReference>
<name>A0A286AJH6_9PROT</name>
<proteinExistence type="predicted"/>
<organism evidence="1 2">
    <name type="scientific">Nitrosomonas ureae</name>
    <dbReference type="NCBI Taxonomy" id="44577"/>
    <lineage>
        <taxon>Bacteria</taxon>
        <taxon>Pseudomonadati</taxon>
        <taxon>Pseudomonadota</taxon>
        <taxon>Betaproteobacteria</taxon>
        <taxon>Nitrosomonadales</taxon>
        <taxon>Nitrosomonadaceae</taxon>
        <taxon>Nitrosomonas</taxon>
    </lineage>
</organism>
<gene>
    <name evidence="1" type="ORF">SAMN06297164_3328</name>
</gene>
<reference evidence="1 2" key="1">
    <citation type="submission" date="2017-09" db="EMBL/GenBank/DDBJ databases">
        <authorList>
            <person name="Ehlers B."/>
            <person name="Leendertz F.H."/>
        </authorList>
    </citation>
    <scope>NUCLEOTIDE SEQUENCE [LARGE SCALE GENOMIC DNA]</scope>
    <source>
        <strain evidence="1 2">Nm42</strain>
    </source>
</reference>